<reference evidence="3" key="1">
    <citation type="submission" date="2020-04" db="EMBL/GenBank/DDBJ databases">
        <title>Description of novel Gluconacetobacter.</title>
        <authorList>
            <person name="Sombolestani A."/>
        </authorList>
    </citation>
    <scope>NUCLEOTIDE SEQUENCE [LARGE SCALE GENOMIC DNA]</scope>
    <source>
        <strain evidence="3">LMG 31484</strain>
    </source>
</reference>
<protein>
    <recommendedName>
        <fullName evidence="4">Phage protein</fullName>
    </recommendedName>
</protein>
<feature type="region of interest" description="Disordered" evidence="1">
    <location>
        <begin position="141"/>
        <end position="172"/>
    </location>
</feature>
<evidence type="ECO:0000313" key="3">
    <source>
        <dbReference type="Proteomes" id="UP000623107"/>
    </source>
</evidence>
<dbReference type="EMBL" id="JABCQG010000010">
    <property type="protein sequence ID" value="MBF0859404.1"/>
    <property type="molecule type" value="Genomic_DNA"/>
</dbReference>
<gene>
    <name evidence="2" type="ORF">HKD24_09275</name>
</gene>
<feature type="compositionally biased region" description="Basic and acidic residues" evidence="1">
    <location>
        <begin position="147"/>
        <end position="172"/>
    </location>
</feature>
<name>A0ABR9Y642_9PROT</name>
<organism evidence="2 3">
    <name type="scientific">Gluconobacter vitians</name>
    <dbReference type="NCBI Taxonomy" id="2728102"/>
    <lineage>
        <taxon>Bacteria</taxon>
        <taxon>Pseudomonadati</taxon>
        <taxon>Pseudomonadota</taxon>
        <taxon>Alphaproteobacteria</taxon>
        <taxon>Acetobacterales</taxon>
        <taxon>Acetobacteraceae</taxon>
        <taxon>Gluconobacter</taxon>
    </lineage>
</organism>
<evidence type="ECO:0000313" key="2">
    <source>
        <dbReference type="EMBL" id="MBF0859404.1"/>
    </source>
</evidence>
<sequence>MKVSATHRSQLARVLMMEAESLALNAMEAVMVLSWMRLVRYLILNTAEGVLDVSFPGALAALARTQVFCDANLIETYLETYAKTQLITWDRDAQTIGLPPGLGLTARQIASRANGAKGGRPRKTPKTGVVADRRQGNIALPISGGKDVARENPAETRPTRTRAEAKLSSKSSSEDKLKLDAMFKRIGPKTLEAAKFDPARGLQNYGLTRQWCAMALEKGLTEDQAERLILGVVESVAERQIERGSPAGHLGYFSRAIEDAIAKGDVPEAPKTADERKAERDWAAAMEDYTSRLACGEADLRRPELSDFLAKAAA</sequence>
<comment type="caution">
    <text evidence="2">The sequence shown here is derived from an EMBL/GenBank/DDBJ whole genome shotgun (WGS) entry which is preliminary data.</text>
</comment>
<accession>A0ABR9Y642</accession>
<proteinExistence type="predicted"/>
<dbReference type="RefSeq" id="WP_194260033.1">
    <property type="nucleotide sequence ID" value="NZ_JABCQG010000010.1"/>
</dbReference>
<evidence type="ECO:0000256" key="1">
    <source>
        <dbReference type="SAM" id="MobiDB-lite"/>
    </source>
</evidence>
<keyword evidence="3" id="KW-1185">Reference proteome</keyword>
<reference evidence="2 3" key="2">
    <citation type="submission" date="2020-11" db="EMBL/GenBank/DDBJ databases">
        <title>Description of novel Gluconobacter species.</title>
        <authorList>
            <person name="Cleenwerck I."/>
            <person name="Cnockaert M."/>
            <person name="Borremans W."/>
            <person name="Wieme A.D."/>
            <person name="De Vuyst L."/>
            <person name="Vandamme P."/>
        </authorList>
    </citation>
    <scope>NUCLEOTIDE SEQUENCE [LARGE SCALE GENOMIC DNA]</scope>
    <source>
        <strain evidence="2 3">LMG 31484</strain>
    </source>
</reference>
<dbReference type="Proteomes" id="UP000623107">
    <property type="component" value="Unassembled WGS sequence"/>
</dbReference>
<evidence type="ECO:0008006" key="4">
    <source>
        <dbReference type="Google" id="ProtNLM"/>
    </source>
</evidence>